<dbReference type="RefSeq" id="WP_054479563.1">
    <property type="nucleotide sequence ID" value="NZ_CAWMRL010000035.1"/>
</dbReference>
<name>A0A5B0XAG3_9GAMM</name>
<dbReference type="OrthoDB" id="7569468at2"/>
<dbReference type="Pfam" id="PF10908">
    <property type="entry name" value="Tlde1_dom"/>
    <property type="match status" value="1"/>
</dbReference>
<evidence type="ECO:0000259" key="1">
    <source>
        <dbReference type="Pfam" id="PF10908"/>
    </source>
</evidence>
<evidence type="ECO:0000313" key="3">
    <source>
        <dbReference type="EMBL" id="KOY61627.1"/>
    </source>
</evidence>
<accession>A0A5B0XAG3</accession>
<dbReference type="Proteomes" id="UP000037727">
    <property type="component" value="Unassembled WGS sequence"/>
</dbReference>
<keyword evidence="4" id="KW-1185">Reference proteome</keyword>
<evidence type="ECO:0000313" key="5">
    <source>
        <dbReference type="Proteomes" id="UP000322184"/>
    </source>
</evidence>
<protein>
    <submittedName>
        <fullName evidence="2">DUF2778 domain-containing protein</fullName>
    </submittedName>
</protein>
<dbReference type="Proteomes" id="UP000322184">
    <property type="component" value="Unassembled WGS sequence"/>
</dbReference>
<evidence type="ECO:0000313" key="4">
    <source>
        <dbReference type="Proteomes" id="UP000037727"/>
    </source>
</evidence>
<evidence type="ECO:0000313" key="2">
    <source>
        <dbReference type="EMBL" id="KAA1195109.1"/>
    </source>
</evidence>
<comment type="caution">
    <text evidence="2">The sequence shown here is derived from an EMBL/GenBank/DDBJ whole genome shotgun (WGS) entry which is preliminary data.</text>
</comment>
<dbReference type="STRING" id="880156.AM629_12975"/>
<proteinExistence type="predicted"/>
<feature type="domain" description="Tlde1" evidence="1">
    <location>
        <begin position="20"/>
        <end position="106"/>
    </location>
</feature>
<sequence>MWVFQVNSGKLYHDGTFIAKGYSGAVGFKNNTDNECIPFKGPLPHGSYKIGAPHYSVKTKAYTLSLYPNSSNSMCGRDAFKIHGDNRKHPGTGSDGCIVLSLSIRKQIWCSGDHDLTVE</sequence>
<reference evidence="2 5" key="2">
    <citation type="submission" date="2019-09" db="EMBL/GenBank/DDBJ databases">
        <title>Whole genome sequence of Photorhabdus heterorhabditis strain ETL (Enterobacteriales: Enterobacteriaceae) a bacterial symbiont of Heterorhabditis zealandica strain ETL (Rhabditida: Heterorhabditidae).</title>
        <authorList>
            <person name="Lulamba T.E."/>
            <person name="Serepa-Dlamini M.H."/>
        </authorList>
    </citation>
    <scope>NUCLEOTIDE SEQUENCE [LARGE SCALE GENOMIC DNA]</scope>
    <source>
        <strain evidence="2 5">ETL</strain>
    </source>
</reference>
<reference evidence="3 4" key="1">
    <citation type="submission" date="2015-09" db="EMBL/GenBank/DDBJ databases">
        <title>Draft genome sequence and assembly of Photorhabdus sp. VMG, a bacterial symbiont associated with Heterorhabditis zealandica.</title>
        <authorList>
            <person name="Naidoo S."/>
            <person name="Featherston J."/>
            <person name="Mothupi B."/>
            <person name="Gray V.M."/>
        </authorList>
    </citation>
    <scope>NUCLEOTIDE SEQUENCE [LARGE SCALE GENOMIC DNA]</scope>
    <source>
        <strain evidence="3 4">VMG</strain>
    </source>
</reference>
<dbReference type="AlphaFoldDB" id="A0A5B0XAG3"/>
<dbReference type="EMBL" id="VTUW01000004">
    <property type="protein sequence ID" value="KAA1195109.1"/>
    <property type="molecule type" value="Genomic_DNA"/>
</dbReference>
<organism evidence="2 5">
    <name type="scientific">Photorhabdus heterorhabditis</name>
    <dbReference type="NCBI Taxonomy" id="880156"/>
    <lineage>
        <taxon>Bacteria</taxon>
        <taxon>Pseudomonadati</taxon>
        <taxon>Pseudomonadota</taxon>
        <taxon>Gammaproteobacteria</taxon>
        <taxon>Enterobacterales</taxon>
        <taxon>Morganellaceae</taxon>
        <taxon>Photorhabdus</taxon>
    </lineage>
</organism>
<dbReference type="InterPro" id="IPR021225">
    <property type="entry name" value="Tlde1_dom"/>
</dbReference>
<gene>
    <name evidence="3" type="ORF">AM629_12975</name>
    <name evidence="2" type="ORF">F0L16_03535</name>
</gene>
<dbReference type="EMBL" id="LJCS01000035">
    <property type="protein sequence ID" value="KOY61627.1"/>
    <property type="molecule type" value="Genomic_DNA"/>
</dbReference>